<dbReference type="PANTHER" id="PTHR43163:SF6">
    <property type="entry name" value="DIPEPTIDE TRANSPORT SYSTEM PERMEASE PROTEIN DPPB-RELATED"/>
    <property type="match status" value="1"/>
</dbReference>
<dbReference type="InterPro" id="IPR035906">
    <property type="entry name" value="MetI-like_sf"/>
</dbReference>
<dbReference type="GO" id="GO:0071916">
    <property type="term" value="F:dipeptide transmembrane transporter activity"/>
    <property type="evidence" value="ECO:0007669"/>
    <property type="project" value="TreeGrafter"/>
</dbReference>
<keyword evidence="2 7" id="KW-0813">Transport</keyword>
<evidence type="ECO:0000256" key="4">
    <source>
        <dbReference type="ARBA" id="ARBA00022692"/>
    </source>
</evidence>
<evidence type="ECO:0000256" key="5">
    <source>
        <dbReference type="ARBA" id="ARBA00022989"/>
    </source>
</evidence>
<dbReference type="CDD" id="cd06261">
    <property type="entry name" value="TM_PBP2"/>
    <property type="match status" value="1"/>
</dbReference>
<evidence type="ECO:0000259" key="8">
    <source>
        <dbReference type="PROSITE" id="PS50928"/>
    </source>
</evidence>
<feature type="transmembrane region" description="Helical" evidence="7">
    <location>
        <begin position="290"/>
        <end position="311"/>
    </location>
</feature>
<evidence type="ECO:0000256" key="2">
    <source>
        <dbReference type="ARBA" id="ARBA00022448"/>
    </source>
</evidence>
<sequence>MLPFFFRRLASLLLSLAGASVLVMFVLEVLPGNAAQTMLGPDAAPEAVQALYEQLGLDQPLLRRYAGWIGGLLRGDMGESYAYGIPASELILESLKLTLPLALLAITLAIAIALCAGIYAAARHNRAGDVLTMGLTQIGIAVPNFWLAILLIMLFAVRLRWFSAGGFPGWDSNFGGGAWPALKALLLPALALAMVQAAMLARMTRSAMLEVLREDYIRTAQAKGLARWQVLLGHALRNALIPVVTVAGLQFANLLAGTIVVENVFQLPGLGRLIFQAIENRDMVVVRNCVLLLSAMVIVVNFLVDLAYAWLDPRIRHTRTRTRRAAMSIPA</sequence>
<organism evidence="9 10">
    <name type="scientific">Vandammella animalimorsus</name>
    <dbReference type="NCBI Taxonomy" id="2029117"/>
    <lineage>
        <taxon>Bacteria</taxon>
        <taxon>Pseudomonadati</taxon>
        <taxon>Pseudomonadota</taxon>
        <taxon>Betaproteobacteria</taxon>
        <taxon>Burkholderiales</taxon>
        <taxon>Comamonadaceae</taxon>
        <taxon>Vandammella</taxon>
    </lineage>
</organism>
<keyword evidence="4 7" id="KW-0812">Transmembrane</keyword>
<evidence type="ECO:0000313" key="9">
    <source>
        <dbReference type="EMBL" id="PAT37873.1"/>
    </source>
</evidence>
<feature type="domain" description="ABC transmembrane type-1" evidence="8">
    <location>
        <begin position="95"/>
        <end position="304"/>
    </location>
</feature>
<proteinExistence type="inferred from homology"/>
<dbReference type="PANTHER" id="PTHR43163">
    <property type="entry name" value="DIPEPTIDE TRANSPORT SYSTEM PERMEASE PROTEIN DPPB-RELATED"/>
    <property type="match status" value="1"/>
</dbReference>
<evidence type="ECO:0000256" key="6">
    <source>
        <dbReference type="ARBA" id="ARBA00023136"/>
    </source>
</evidence>
<comment type="similarity">
    <text evidence="7">Belongs to the binding-protein-dependent transport system permease family.</text>
</comment>
<dbReference type="PROSITE" id="PS50928">
    <property type="entry name" value="ABC_TM1"/>
    <property type="match status" value="1"/>
</dbReference>
<dbReference type="AlphaFoldDB" id="A0A2A2AJF1"/>
<gene>
    <name evidence="9" type="ORF">CK623_13480</name>
</gene>
<evidence type="ECO:0000256" key="7">
    <source>
        <dbReference type="RuleBase" id="RU363032"/>
    </source>
</evidence>
<name>A0A2A2AJF1_9BURK</name>
<dbReference type="Pfam" id="PF19300">
    <property type="entry name" value="BPD_transp_1_N"/>
    <property type="match status" value="1"/>
</dbReference>
<evidence type="ECO:0000313" key="10">
    <source>
        <dbReference type="Proteomes" id="UP000218644"/>
    </source>
</evidence>
<dbReference type="InterPro" id="IPR000515">
    <property type="entry name" value="MetI-like"/>
</dbReference>
<feature type="transmembrane region" description="Helical" evidence="7">
    <location>
        <begin position="101"/>
        <end position="122"/>
    </location>
</feature>
<dbReference type="Pfam" id="PF00528">
    <property type="entry name" value="BPD_transp_1"/>
    <property type="match status" value="1"/>
</dbReference>
<protein>
    <submittedName>
        <fullName evidence="9">ABC transporter permease</fullName>
    </submittedName>
</protein>
<feature type="transmembrane region" description="Helical" evidence="7">
    <location>
        <begin position="239"/>
        <end position="261"/>
    </location>
</feature>
<feature type="transmembrane region" description="Helical" evidence="7">
    <location>
        <begin position="177"/>
        <end position="200"/>
    </location>
</feature>
<feature type="transmembrane region" description="Helical" evidence="7">
    <location>
        <begin position="134"/>
        <end position="157"/>
    </location>
</feature>
<dbReference type="InterPro" id="IPR045621">
    <property type="entry name" value="BPD_transp_1_N"/>
</dbReference>
<dbReference type="EMBL" id="NSJD01000036">
    <property type="protein sequence ID" value="PAT37873.1"/>
    <property type="molecule type" value="Genomic_DNA"/>
</dbReference>
<dbReference type="Proteomes" id="UP000218644">
    <property type="component" value="Unassembled WGS sequence"/>
</dbReference>
<comment type="subcellular location">
    <subcellularLocation>
        <location evidence="1 7">Cell membrane</location>
        <topology evidence="1 7">Multi-pass membrane protein</topology>
    </subcellularLocation>
</comment>
<keyword evidence="3" id="KW-1003">Cell membrane</keyword>
<evidence type="ECO:0000256" key="1">
    <source>
        <dbReference type="ARBA" id="ARBA00004651"/>
    </source>
</evidence>
<comment type="caution">
    <text evidence="9">The sequence shown here is derived from an EMBL/GenBank/DDBJ whole genome shotgun (WGS) entry which is preliminary data.</text>
</comment>
<keyword evidence="6 7" id="KW-0472">Membrane</keyword>
<reference evidence="9 10" key="1">
    <citation type="submission" date="2017-08" db="EMBL/GenBank/DDBJ databases">
        <title>WGS of Clinical strains of the CDC Group NO-1 linked to zoonotic infections in humans.</title>
        <authorList>
            <person name="Bernier A.-M."/>
            <person name="Bernard K."/>
        </authorList>
    </citation>
    <scope>NUCLEOTIDE SEQUENCE [LARGE SCALE GENOMIC DNA]</scope>
    <source>
        <strain evidence="9 10">NML79-0751</strain>
    </source>
</reference>
<dbReference type="Gene3D" id="1.10.3720.10">
    <property type="entry name" value="MetI-like"/>
    <property type="match status" value="1"/>
</dbReference>
<dbReference type="RefSeq" id="WP_095557877.1">
    <property type="nucleotide sequence ID" value="NZ_NSJD01000036.1"/>
</dbReference>
<accession>A0A2A2AJF1</accession>
<keyword evidence="5 7" id="KW-1133">Transmembrane helix</keyword>
<dbReference type="SUPFAM" id="SSF161098">
    <property type="entry name" value="MetI-like"/>
    <property type="match status" value="1"/>
</dbReference>
<evidence type="ECO:0000256" key="3">
    <source>
        <dbReference type="ARBA" id="ARBA00022475"/>
    </source>
</evidence>
<dbReference type="GO" id="GO:0005886">
    <property type="term" value="C:plasma membrane"/>
    <property type="evidence" value="ECO:0007669"/>
    <property type="project" value="UniProtKB-SubCell"/>
</dbReference>